<organism evidence="1 2">
    <name type="scientific">Boletus edulis BED1</name>
    <dbReference type="NCBI Taxonomy" id="1328754"/>
    <lineage>
        <taxon>Eukaryota</taxon>
        <taxon>Fungi</taxon>
        <taxon>Dikarya</taxon>
        <taxon>Basidiomycota</taxon>
        <taxon>Agaricomycotina</taxon>
        <taxon>Agaricomycetes</taxon>
        <taxon>Agaricomycetidae</taxon>
        <taxon>Boletales</taxon>
        <taxon>Boletineae</taxon>
        <taxon>Boletaceae</taxon>
        <taxon>Boletoideae</taxon>
        <taxon>Boletus</taxon>
    </lineage>
</organism>
<keyword evidence="2" id="KW-1185">Reference proteome</keyword>
<evidence type="ECO:0000313" key="1">
    <source>
        <dbReference type="EMBL" id="KAF8441552.1"/>
    </source>
</evidence>
<dbReference type="AlphaFoldDB" id="A0AAD4BWZ9"/>
<dbReference type="Proteomes" id="UP001194468">
    <property type="component" value="Unassembled WGS sequence"/>
</dbReference>
<comment type="caution">
    <text evidence="1">The sequence shown here is derived from an EMBL/GenBank/DDBJ whole genome shotgun (WGS) entry which is preliminary data.</text>
</comment>
<dbReference type="InterPro" id="IPR032675">
    <property type="entry name" value="LRR_dom_sf"/>
</dbReference>
<name>A0AAD4BWZ9_BOLED</name>
<dbReference type="Gene3D" id="3.80.10.10">
    <property type="entry name" value="Ribonuclease Inhibitor"/>
    <property type="match status" value="1"/>
</dbReference>
<gene>
    <name evidence="1" type="ORF">L210DRAFT_3478778</name>
</gene>
<evidence type="ECO:0008006" key="3">
    <source>
        <dbReference type="Google" id="ProtNLM"/>
    </source>
</evidence>
<dbReference type="EMBL" id="WHUW01000010">
    <property type="protein sequence ID" value="KAF8441552.1"/>
    <property type="molecule type" value="Genomic_DNA"/>
</dbReference>
<sequence>MHHALQIPEVLLSIFGQGIYPDNLHIEEEPPNYTRDLAGLARTCRAFKEPALDVLWSVLEDLSPLARCLPDVSCRKPERGYVFTKPLTQAEWDVLRHYTCRIRAIRRFDLGVDWKSFRVELAPSIPDLLFPNLRYVQCGHWNTKEIGQLPPRQPLPSLLSIEILFCQPAVPSLQHCLKWFSELSPSVNRVCASSLPPAEGPWLISVTSEHICGWRNLQTVMCPDITLDIDVLAHLSRMPALTTLCFVPSDTIPTLSDSPFLFSNLHRMGMYPPPSELLSSISRLLAHIQLPAIEDLSVGTPDCPPGGVGSFFSVLETACTNHSIMWLSLVFTNSQVPTGILTFDDVRPIMAFNNLRRLWFDVSLNVGLTDVDLVKLAFAWPNLEQLVINDRYGWGTHVVRGITPDGLFHLLQTCPSLYDLCLAIDTRGYTHVPPDQSPARLEYWSKDILLSLNFVDSVIEEESVQAMATFVAGIAPRVTVISWGFEGQWGVPANWLQNVYRDRWREVNHRADLMRPQSQDDSTSTVCSCRVL</sequence>
<proteinExistence type="predicted"/>
<reference evidence="1" key="2">
    <citation type="journal article" date="2020" name="Nat. Commun.">
        <title>Large-scale genome sequencing of mycorrhizal fungi provides insights into the early evolution of symbiotic traits.</title>
        <authorList>
            <person name="Miyauchi S."/>
            <person name="Kiss E."/>
            <person name="Kuo A."/>
            <person name="Drula E."/>
            <person name="Kohler A."/>
            <person name="Sanchez-Garcia M."/>
            <person name="Morin E."/>
            <person name="Andreopoulos B."/>
            <person name="Barry K.W."/>
            <person name="Bonito G."/>
            <person name="Buee M."/>
            <person name="Carver A."/>
            <person name="Chen C."/>
            <person name="Cichocki N."/>
            <person name="Clum A."/>
            <person name="Culley D."/>
            <person name="Crous P.W."/>
            <person name="Fauchery L."/>
            <person name="Girlanda M."/>
            <person name="Hayes R.D."/>
            <person name="Keri Z."/>
            <person name="LaButti K."/>
            <person name="Lipzen A."/>
            <person name="Lombard V."/>
            <person name="Magnuson J."/>
            <person name="Maillard F."/>
            <person name="Murat C."/>
            <person name="Nolan M."/>
            <person name="Ohm R.A."/>
            <person name="Pangilinan J."/>
            <person name="Pereira M.F."/>
            <person name="Perotto S."/>
            <person name="Peter M."/>
            <person name="Pfister S."/>
            <person name="Riley R."/>
            <person name="Sitrit Y."/>
            <person name="Stielow J.B."/>
            <person name="Szollosi G."/>
            <person name="Zifcakova L."/>
            <person name="Stursova M."/>
            <person name="Spatafora J.W."/>
            <person name="Tedersoo L."/>
            <person name="Vaario L.M."/>
            <person name="Yamada A."/>
            <person name="Yan M."/>
            <person name="Wang P."/>
            <person name="Xu J."/>
            <person name="Bruns T."/>
            <person name="Baldrian P."/>
            <person name="Vilgalys R."/>
            <person name="Dunand C."/>
            <person name="Henrissat B."/>
            <person name="Grigoriev I.V."/>
            <person name="Hibbett D."/>
            <person name="Nagy L.G."/>
            <person name="Martin F.M."/>
        </authorList>
    </citation>
    <scope>NUCLEOTIDE SEQUENCE</scope>
    <source>
        <strain evidence="1">BED1</strain>
    </source>
</reference>
<accession>A0AAD4BWZ9</accession>
<reference evidence="1" key="1">
    <citation type="submission" date="2019-10" db="EMBL/GenBank/DDBJ databases">
        <authorList>
            <consortium name="DOE Joint Genome Institute"/>
            <person name="Kuo A."/>
            <person name="Miyauchi S."/>
            <person name="Kiss E."/>
            <person name="Drula E."/>
            <person name="Kohler A."/>
            <person name="Sanchez-Garcia M."/>
            <person name="Andreopoulos B."/>
            <person name="Barry K.W."/>
            <person name="Bonito G."/>
            <person name="Buee M."/>
            <person name="Carver A."/>
            <person name="Chen C."/>
            <person name="Cichocki N."/>
            <person name="Clum A."/>
            <person name="Culley D."/>
            <person name="Crous P.W."/>
            <person name="Fauchery L."/>
            <person name="Girlanda M."/>
            <person name="Hayes R."/>
            <person name="Keri Z."/>
            <person name="LaButti K."/>
            <person name="Lipzen A."/>
            <person name="Lombard V."/>
            <person name="Magnuson J."/>
            <person name="Maillard F."/>
            <person name="Morin E."/>
            <person name="Murat C."/>
            <person name="Nolan M."/>
            <person name="Ohm R."/>
            <person name="Pangilinan J."/>
            <person name="Pereira M."/>
            <person name="Perotto S."/>
            <person name="Peter M."/>
            <person name="Riley R."/>
            <person name="Sitrit Y."/>
            <person name="Stielow B."/>
            <person name="Szollosi G."/>
            <person name="Zifcakova L."/>
            <person name="Stursova M."/>
            <person name="Spatafora J.W."/>
            <person name="Tedersoo L."/>
            <person name="Vaario L.-M."/>
            <person name="Yamada A."/>
            <person name="Yan M."/>
            <person name="Wang P."/>
            <person name="Xu J."/>
            <person name="Bruns T."/>
            <person name="Baldrian P."/>
            <person name="Vilgalys R."/>
            <person name="Henrissat B."/>
            <person name="Grigoriev I.V."/>
            <person name="Hibbett D."/>
            <person name="Nagy L.G."/>
            <person name="Martin F.M."/>
        </authorList>
    </citation>
    <scope>NUCLEOTIDE SEQUENCE</scope>
    <source>
        <strain evidence="1">BED1</strain>
    </source>
</reference>
<protein>
    <recommendedName>
        <fullName evidence="3">F-box domain-containing protein</fullName>
    </recommendedName>
</protein>
<evidence type="ECO:0000313" key="2">
    <source>
        <dbReference type="Proteomes" id="UP001194468"/>
    </source>
</evidence>
<dbReference type="SUPFAM" id="SSF52047">
    <property type="entry name" value="RNI-like"/>
    <property type="match status" value="1"/>
</dbReference>